<evidence type="ECO:0000313" key="2">
    <source>
        <dbReference type="EMBL" id="ORJ33110.1"/>
    </source>
</evidence>
<reference evidence="2 3" key="1">
    <citation type="journal article" date="2016" name="PLoS ONE">
        <title>Comparative Genomics Analysis of Streptococcus tigurinus Strains Identifies Genetic Elements Specifically and Uniquely Present in Highly Virulent Strains.</title>
        <authorList>
            <person name="Diene S.M."/>
            <person name="Francois P."/>
            <person name="Zbinden A."/>
            <person name="Entenza J.M."/>
            <person name="Resch G."/>
        </authorList>
    </citation>
    <scope>NUCLEOTIDE SEQUENCE [LARGE SCALE GENOMIC DNA]</scope>
    <source>
        <strain evidence="2 3">859</strain>
    </source>
</reference>
<feature type="transmembrane region" description="Helical" evidence="1">
    <location>
        <begin position="52"/>
        <end position="69"/>
    </location>
</feature>
<name>A0A1X0X1Z6_STROR</name>
<dbReference type="AlphaFoldDB" id="A0A1X0X1Z6"/>
<evidence type="ECO:0000256" key="1">
    <source>
        <dbReference type="SAM" id="Phobius"/>
    </source>
</evidence>
<sequence>MGDSCSLFLLVTDYTAIVGFTELIDEFFSSAKTKYAIEKISMHFQSDDKPRIPMKIVIAFSFLIFIGVWDGK</sequence>
<dbReference type="EMBL" id="LNVH01000001">
    <property type="protein sequence ID" value="ORJ33110.1"/>
    <property type="molecule type" value="Genomic_DNA"/>
</dbReference>
<proteinExistence type="predicted"/>
<accession>A0A1X0X1Z6</accession>
<protein>
    <submittedName>
        <fullName evidence="2">Uncharacterized protein</fullName>
    </submittedName>
</protein>
<keyword evidence="1" id="KW-1133">Transmembrane helix</keyword>
<dbReference type="Proteomes" id="UP000192532">
    <property type="component" value="Unassembled WGS sequence"/>
</dbReference>
<organism evidence="2 3">
    <name type="scientific">Streptococcus oralis subsp. tigurinus</name>
    <dbReference type="NCBI Taxonomy" id="1077464"/>
    <lineage>
        <taxon>Bacteria</taxon>
        <taxon>Bacillati</taxon>
        <taxon>Bacillota</taxon>
        <taxon>Bacilli</taxon>
        <taxon>Lactobacillales</taxon>
        <taxon>Streptococcaceae</taxon>
        <taxon>Streptococcus</taxon>
    </lineage>
</organism>
<keyword evidence="1" id="KW-0812">Transmembrane</keyword>
<comment type="caution">
    <text evidence="2">The sequence shown here is derived from an EMBL/GenBank/DDBJ whole genome shotgun (WGS) entry which is preliminary data.</text>
</comment>
<gene>
    <name evidence="2" type="ORF">ATE37_05020</name>
</gene>
<keyword evidence="1" id="KW-0472">Membrane</keyword>
<evidence type="ECO:0000313" key="3">
    <source>
        <dbReference type="Proteomes" id="UP000192532"/>
    </source>
</evidence>